<dbReference type="Pfam" id="PF17862">
    <property type="entry name" value="AAA_lid_3"/>
    <property type="match status" value="1"/>
</dbReference>
<evidence type="ECO:0000256" key="3">
    <source>
        <dbReference type="SAM" id="MobiDB-lite"/>
    </source>
</evidence>
<keyword evidence="2" id="KW-0067">ATP-binding</keyword>
<feature type="domain" description="AAA+ ATPase" evidence="4">
    <location>
        <begin position="524"/>
        <end position="663"/>
    </location>
</feature>
<dbReference type="Gene3D" id="3.40.50.300">
    <property type="entry name" value="P-loop containing nucleotide triphosphate hydrolases"/>
    <property type="match status" value="2"/>
</dbReference>
<sequence>MSNSNTPKKGTPKGSKSTTPKGKKESWLWNDSEDEFVLSSDNDCLIKTEQSCVENLTLVDEAGDDIPEYAISNELRDDVVFLSADTMGKAGFCLGDLVYISASPNISAAAIVWPKVQARLGTIIPSNNMKPLFKESGTSVSVTKLESKKQVCHPKTVYARVFRSVKAAPITLSEEKYLCKYLQRMFTGKYLVDKQVHKTIFGGRRVQVTFHCTESSLEEELEQLSLSDTKRIYRVGPETTFIITNLSRKIHRKEDKLCIEEKYFSDSLVKKVNDEIINYLSNWDEVLMPPPKGFILYGQSGVGKTEILKLISCRLLDEFKCVWVNNVDEYKVAIVNRGPSLILIDNFENFCSKDTEKTFLRDFIEAIDNAPKTQFFICATNRLDLVDERLRTNGRLEVEIEVPIPGTQERGRILAQLAQKLPLDNVRIRELAGRLHGFVASDIISLMKKATAHVFRTRSAIDNELLMKLAKQIVPSAMKTMAVSVKPVKWRDIGGGERMKRSLVQLVEWPLKYAAEMKKLKIDPPRGVLLYGPPGCSKTMIAKALATESSLKFLTIKGAELISKYVGDSEKAIRNVFQKARQSAPAILFFDEIDAVAVTRGEQNSVVTDRMITTLLTELDGITDDADNNPVILVAATNRPHMIDSALLRPGRIDRFEYVSLPNKDTRRDIFKKILPSSFENEDLDILADRTSGYSGAEIVSIKQEAALVAMERMIKGDVGATVTVEDIEGVLERLKPRTKQCDLDLFRDFATAHGQTISDEHYFIAVYCI</sequence>
<dbReference type="InterPro" id="IPR003960">
    <property type="entry name" value="ATPase_AAA_CS"/>
</dbReference>
<dbReference type="PROSITE" id="PS00674">
    <property type="entry name" value="AAA"/>
    <property type="match status" value="1"/>
</dbReference>
<evidence type="ECO:0000256" key="1">
    <source>
        <dbReference type="ARBA" id="ARBA00022741"/>
    </source>
</evidence>
<keyword evidence="1" id="KW-0547">Nucleotide-binding</keyword>
<dbReference type="PANTHER" id="PTHR23077">
    <property type="entry name" value="AAA-FAMILY ATPASE"/>
    <property type="match status" value="1"/>
</dbReference>
<dbReference type="Gene3D" id="1.10.8.60">
    <property type="match status" value="2"/>
</dbReference>
<dbReference type="InterPro" id="IPR041569">
    <property type="entry name" value="AAA_lid_3"/>
</dbReference>
<keyword evidence="6" id="KW-1185">Reference proteome</keyword>
<dbReference type="Pfam" id="PF00004">
    <property type="entry name" value="AAA"/>
    <property type="match status" value="2"/>
</dbReference>
<proteinExistence type="predicted"/>
<dbReference type="SUPFAM" id="SSF52540">
    <property type="entry name" value="P-loop containing nucleoside triphosphate hydrolases"/>
    <property type="match status" value="2"/>
</dbReference>
<evidence type="ECO:0000313" key="6">
    <source>
        <dbReference type="Proteomes" id="UP001158576"/>
    </source>
</evidence>
<protein>
    <submittedName>
        <fullName evidence="5">Oidioi.mRNA.OKI2018_I69.XSR.g16052.t1.cds</fullName>
    </submittedName>
</protein>
<organism evidence="5 6">
    <name type="scientific">Oikopleura dioica</name>
    <name type="common">Tunicate</name>
    <dbReference type="NCBI Taxonomy" id="34765"/>
    <lineage>
        <taxon>Eukaryota</taxon>
        <taxon>Metazoa</taxon>
        <taxon>Chordata</taxon>
        <taxon>Tunicata</taxon>
        <taxon>Appendicularia</taxon>
        <taxon>Copelata</taxon>
        <taxon>Oikopleuridae</taxon>
        <taxon>Oikopleura</taxon>
    </lineage>
</organism>
<dbReference type="InterPro" id="IPR050168">
    <property type="entry name" value="AAA_ATPase_domain"/>
</dbReference>
<name>A0ABN7SJY9_OIKDI</name>
<dbReference type="InterPro" id="IPR003593">
    <property type="entry name" value="AAA+_ATPase"/>
</dbReference>
<feature type="domain" description="AAA+ ATPase" evidence="4">
    <location>
        <begin position="290"/>
        <end position="406"/>
    </location>
</feature>
<accession>A0ABN7SJY9</accession>
<dbReference type="SMART" id="SM00382">
    <property type="entry name" value="AAA"/>
    <property type="match status" value="2"/>
</dbReference>
<evidence type="ECO:0000256" key="2">
    <source>
        <dbReference type="ARBA" id="ARBA00022840"/>
    </source>
</evidence>
<feature type="compositionally biased region" description="Low complexity" evidence="3">
    <location>
        <begin position="1"/>
        <end position="20"/>
    </location>
</feature>
<dbReference type="InterPro" id="IPR003959">
    <property type="entry name" value="ATPase_AAA_core"/>
</dbReference>
<feature type="region of interest" description="Disordered" evidence="3">
    <location>
        <begin position="1"/>
        <end position="27"/>
    </location>
</feature>
<evidence type="ECO:0000313" key="5">
    <source>
        <dbReference type="EMBL" id="CAG5098875.1"/>
    </source>
</evidence>
<dbReference type="Proteomes" id="UP001158576">
    <property type="component" value="Chromosome XSR"/>
</dbReference>
<reference evidence="5 6" key="1">
    <citation type="submission" date="2021-04" db="EMBL/GenBank/DDBJ databases">
        <authorList>
            <person name="Bliznina A."/>
        </authorList>
    </citation>
    <scope>NUCLEOTIDE SEQUENCE [LARGE SCALE GENOMIC DNA]</scope>
</reference>
<dbReference type="EMBL" id="OU015569">
    <property type="protein sequence ID" value="CAG5098875.1"/>
    <property type="molecule type" value="Genomic_DNA"/>
</dbReference>
<dbReference type="InterPro" id="IPR027417">
    <property type="entry name" value="P-loop_NTPase"/>
</dbReference>
<gene>
    <name evidence="5" type="ORF">OKIOD_LOCUS7610</name>
</gene>
<evidence type="ECO:0000259" key="4">
    <source>
        <dbReference type="SMART" id="SM00382"/>
    </source>
</evidence>
<dbReference type="PANTHER" id="PTHR23077:SF27">
    <property type="entry name" value="ATPASE FAMILY GENE 2 PROTEIN HOMOLOG A"/>
    <property type="match status" value="1"/>
</dbReference>